<dbReference type="SUPFAM" id="SSF52075">
    <property type="entry name" value="Outer arm dynein light chain 1"/>
    <property type="match status" value="1"/>
</dbReference>
<comment type="subcellular location">
    <subcellularLocation>
        <location evidence="1">Cytoplasm</location>
    </subcellularLocation>
</comment>
<feature type="compositionally biased region" description="Low complexity" evidence="5">
    <location>
        <begin position="314"/>
        <end position="325"/>
    </location>
</feature>
<gene>
    <name evidence="6" type="ORF">SCUCBS95973_001930</name>
</gene>
<feature type="region of interest" description="Disordered" evidence="5">
    <location>
        <begin position="907"/>
        <end position="948"/>
    </location>
</feature>
<feature type="region of interest" description="Disordered" evidence="5">
    <location>
        <begin position="753"/>
        <end position="863"/>
    </location>
</feature>
<feature type="compositionally biased region" description="Low complexity" evidence="5">
    <location>
        <begin position="398"/>
        <end position="407"/>
    </location>
</feature>
<sequence>MDSEDGELFIKQLATFVRTHEKALANALQFRRQPPRHGPSQSVSSLPTSASASTLPERPSTSSSTSSSLAAAFSLGSLSLTSHSIKSAKLALTSHHLFYLLSRFEELGIPVGPTGIRVENIHDAAASTNYVSFLSQSQRSKAHGSDVGSIRSVSSIRSVMSGMSTLWANFSLGSSISAARTERQKAALQADLKYLYSAFTKIPCLRLAPDWRARLIRGYEEFPFDSAVPLYVFKNVQALEVCDMDFRHFFGWDRLADQLRSLTLKRASIDDPIEILVDIVLDDMEKRRRRTSKTQSSPTIGPFSGPGGAGGSMGMSPRRSSPSIPHAELHKSMSMPGSPNPRTSALDMRIGSVISDPPVDEHNDLAGGRPPFARSNSDEVSPHSPSKSSRPRSHSPRRPSSSRNGSSYVRGSHKVHRSGSGSSHSSLSDSWHNRRGSTSNLLTVGVLPASKWRFLKHLSLADNSLTSVPAFSLSPLSNTLHSLDLSSNLFTQIPDSLATLTALRALNLSHCMIDSLHSLAHFPLPAITALNLRANRLQSIAGVEKLYPLERLDLRDNQLTDPTELARLTGIPEIREVWVGGNPFTRTHKDYRITIFNLFRKTPGFTEDIIIDATGPSYSERKYLVERVPLPPIVPVIKPLPVPTIPAVDVSKPAIIYDTPREPAVLRKERPSVRTVSSESNSNANRRRRSTKRRIVDLATNDATAPRLSSTAPVLALAPAPSPLDTSFNRSSVVSPPLAAVPEALVPPVMNESSLISSSPEDPLDSRPLPALPVQESPLSVLPSEVTPRTPKSTNSPRPADFAFSYPNAEMPAQAPADMPPARLDQELPPLPSLPSLSPAPIPPPTPITPTRTPTKASTTASPTALWKEPQDWDVGGELYRRKIEALRDQVGEGYLSVLSEETWDPVRHPPQYHDNPFSSAASSPLHAGPVAPRPTSVQAIHSGRTLG</sequence>
<proteinExistence type="predicted"/>
<feature type="compositionally biased region" description="Low complexity" evidence="5">
    <location>
        <begin position="39"/>
        <end position="66"/>
    </location>
</feature>
<dbReference type="EMBL" id="CAWUHB010000007">
    <property type="protein sequence ID" value="CAK7213825.1"/>
    <property type="molecule type" value="Genomic_DNA"/>
</dbReference>
<feature type="region of interest" description="Disordered" evidence="5">
    <location>
        <begin position="30"/>
        <end position="66"/>
    </location>
</feature>
<evidence type="ECO:0000256" key="2">
    <source>
        <dbReference type="ARBA" id="ARBA00022490"/>
    </source>
</evidence>
<keyword evidence="2" id="KW-0963">Cytoplasm</keyword>
<dbReference type="Proteomes" id="UP001642405">
    <property type="component" value="Unassembled WGS sequence"/>
</dbReference>
<feature type="compositionally biased region" description="Low complexity" evidence="5">
    <location>
        <begin position="418"/>
        <end position="430"/>
    </location>
</feature>
<evidence type="ECO:0000256" key="5">
    <source>
        <dbReference type="SAM" id="MobiDB-lite"/>
    </source>
</evidence>
<protein>
    <recommendedName>
        <fullName evidence="8">Leucine rich repeat domain containing protein</fullName>
    </recommendedName>
</protein>
<feature type="region of interest" description="Disordered" evidence="5">
    <location>
        <begin position="667"/>
        <end position="704"/>
    </location>
</feature>
<keyword evidence="4" id="KW-0677">Repeat</keyword>
<dbReference type="Pfam" id="PF13855">
    <property type="entry name" value="LRR_8"/>
    <property type="match status" value="1"/>
</dbReference>
<feature type="region of interest" description="Disordered" evidence="5">
    <location>
        <begin position="287"/>
        <end position="434"/>
    </location>
</feature>
<dbReference type="PANTHER" id="PTHR15454:SF69">
    <property type="entry name" value="SERINE_THREONINE-PROTEIN KINASE 11-INTERACTING PROTEIN"/>
    <property type="match status" value="1"/>
</dbReference>
<evidence type="ECO:0000256" key="3">
    <source>
        <dbReference type="ARBA" id="ARBA00022614"/>
    </source>
</evidence>
<name>A0ABP0B2S4_9PEZI</name>
<keyword evidence="3" id="KW-0433">Leucine-rich repeat</keyword>
<keyword evidence="7" id="KW-1185">Reference proteome</keyword>
<feature type="compositionally biased region" description="Pro residues" evidence="5">
    <location>
        <begin position="829"/>
        <end position="848"/>
    </location>
</feature>
<dbReference type="InterPro" id="IPR032675">
    <property type="entry name" value="LRR_dom_sf"/>
</dbReference>
<comment type="caution">
    <text evidence="6">The sequence shown here is derived from an EMBL/GenBank/DDBJ whole genome shotgun (WGS) entry which is preliminary data.</text>
</comment>
<dbReference type="PANTHER" id="PTHR15454">
    <property type="entry name" value="NISCHARIN RELATED"/>
    <property type="match status" value="1"/>
</dbReference>
<evidence type="ECO:0000256" key="4">
    <source>
        <dbReference type="ARBA" id="ARBA00022737"/>
    </source>
</evidence>
<organism evidence="6 7">
    <name type="scientific">Sporothrix curviconia</name>
    <dbReference type="NCBI Taxonomy" id="1260050"/>
    <lineage>
        <taxon>Eukaryota</taxon>
        <taxon>Fungi</taxon>
        <taxon>Dikarya</taxon>
        <taxon>Ascomycota</taxon>
        <taxon>Pezizomycotina</taxon>
        <taxon>Sordariomycetes</taxon>
        <taxon>Sordariomycetidae</taxon>
        <taxon>Ophiostomatales</taxon>
        <taxon>Ophiostomataceae</taxon>
        <taxon>Sporothrix</taxon>
    </lineage>
</organism>
<accession>A0ABP0B2S4</accession>
<feature type="compositionally biased region" description="Low complexity" evidence="5">
    <location>
        <begin position="809"/>
        <end position="822"/>
    </location>
</feature>
<dbReference type="PROSITE" id="PS51450">
    <property type="entry name" value="LRR"/>
    <property type="match status" value="4"/>
</dbReference>
<feature type="compositionally biased region" description="Gly residues" evidence="5">
    <location>
        <begin position="304"/>
        <end position="313"/>
    </location>
</feature>
<evidence type="ECO:0000313" key="6">
    <source>
        <dbReference type="EMBL" id="CAK7213825.1"/>
    </source>
</evidence>
<evidence type="ECO:0000256" key="1">
    <source>
        <dbReference type="ARBA" id="ARBA00004496"/>
    </source>
</evidence>
<feature type="compositionally biased region" description="Low complexity" evidence="5">
    <location>
        <begin position="849"/>
        <end position="863"/>
    </location>
</feature>
<reference evidence="6 7" key="1">
    <citation type="submission" date="2024-01" db="EMBL/GenBank/DDBJ databases">
        <authorList>
            <person name="Allen C."/>
            <person name="Tagirdzhanova G."/>
        </authorList>
    </citation>
    <scope>NUCLEOTIDE SEQUENCE [LARGE SCALE GENOMIC DNA]</scope>
</reference>
<dbReference type="InterPro" id="IPR001611">
    <property type="entry name" value="Leu-rich_rpt"/>
</dbReference>
<evidence type="ECO:0000313" key="7">
    <source>
        <dbReference type="Proteomes" id="UP001642405"/>
    </source>
</evidence>
<dbReference type="Gene3D" id="3.80.10.10">
    <property type="entry name" value="Ribonuclease Inhibitor"/>
    <property type="match status" value="2"/>
</dbReference>
<evidence type="ECO:0008006" key="8">
    <source>
        <dbReference type="Google" id="ProtNLM"/>
    </source>
</evidence>